<feature type="compositionally biased region" description="Pro residues" evidence="1">
    <location>
        <begin position="107"/>
        <end position="122"/>
    </location>
</feature>
<keyword evidence="3" id="KW-1185">Reference proteome</keyword>
<sequence length="198" mass="21716">MEISSDRDFLCPAPSYVLIRDPVRRLCHRMIAYNISSRGQALEKYLFRHAEGRKSGARLSGGHFIGHLAMHFGLVSDEGLRGLQATAAGAHEADEADQAAEEVAPKIPAPAQAPPPPPPAPQPRLRGVVESFTIEQSKFSTWMISCMTQLMDVSGQTYQPFKNTLVGSSWLSFWRCVRPRTCDASTSTAPHTDAQPDP</sequence>
<evidence type="ECO:0000313" key="2">
    <source>
        <dbReference type="EMBL" id="GJU05452.1"/>
    </source>
</evidence>
<proteinExistence type="predicted"/>
<feature type="region of interest" description="Disordered" evidence="1">
    <location>
        <begin position="87"/>
        <end position="123"/>
    </location>
</feature>
<dbReference type="EMBL" id="BQNB010021348">
    <property type="protein sequence ID" value="GJU05452.1"/>
    <property type="molecule type" value="Genomic_DNA"/>
</dbReference>
<evidence type="ECO:0000256" key="1">
    <source>
        <dbReference type="SAM" id="MobiDB-lite"/>
    </source>
</evidence>
<comment type="caution">
    <text evidence="2">The sequence shown here is derived from an EMBL/GenBank/DDBJ whole genome shotgun (WGS) entry which is preliminary data.</text>
</comment>
<gene>
    <name evidence="2" type="ORF">Tco_1121882</name>
</gene>
<dbReference type="Proteomes" id="UP001151760">
    <property type="component" value="Unassembled WGS sequence"/>
</dbReference>
<protein>
    <submittedName>
        <fullName evidence="2">Uncharacterized protein</fullName>
    </submittedName>
</protein>
<organism evidence="2 3">
    <name type="scientific">Tanacetum coccineum</name>
    <dbReference type="NCBI Taxonomy" id="301880"/>
    <lineage>
        <taxon>Eukaryota</taxon>
        <taxon>Viridiplantae</taxon>
        <taxon>Streptophyta</taxon>
        <taxon>Embryophyta</taxon>
        <taxon>Tracheophyta</taxon>
        <taxon>Spermatophyta</taxon>
        <taxon>Magnoliopsida</taxon>
        <taxon>eudicotyledons</taxon>
        <taxon>Gunneridae</taxon>
        <taxon>Pentapetalae</taxon>
        <taxon>asterids</taxon>
        <taxon>campanulids</taxon>
        <taxon>Asterales</taxon>
        <taxon>Asteraceae</taxon>
        <taxon>Asteroideae</taxon>
        <taxon>Anthemideae</taxon>
        <taxon>Anthemidinae</taxon>
        <taxon>Tanacetum</taxon>
    </lineage>
</organism>
<name>A0ABQ5IZ19_9ASTR</name>
<reference evidence="2" key="1">
    <citation type="journal article" date="2022" name="Int. J. Mol. Sci.">
        <title>Draft Genome of Tanacetum Coccineum: Genomic Comparison of Closely Related Tanacetum-Family Plants.</title>
        <authorList>
            <person name="Yamashiro T."/>
            <person name="Shiraishi A."/>
            <person name="Nakayama K."/>
            <person name="Satake H."/>
        </authorList>
    </citation>
    <scope>NUCLEOTIDE SEQUENCE</scope>
</reference>
<accession>A0ABQ5IZ19</accession>
<evidence type="ECO:0000313" key="3">
    <source>
        <dbReference type="Proteomes" id="UP001151760"/>
    </source>
</evidence>
<reference evidence="2" key="2">
    <citation type="submission" date="2022-01" db="EMBL/GenBank/DDBJ databases">
        <authorList>
            <person name="Yamashiro T."/>
            <person name="Shiraishi A."/>
            <person name="Satake H."/>
            <person name="Nakayama K."/>
        </authorList>
    </citation>
    <scope>NUCLEOTIDE SEQUENCE</scope>
</reference>